<accession>A0ABZ2HEI4</accession>
<protein>
    <submittedName>
        <fullName evidence="2">Uncharacterized protein</fullName>
    </submittedName>
</protein>
<dbReference type="Proteomes" id="UP001364156">
    <property type="component" value="Chromosome"/>
</dbReference>
<keyword evidence="1" id="KW-1133">Transmembrane helix</keyword>
<feature type="transmembrane region" description="Helical" evidence="1">
    <location>
        <begin position="7"/>
        <end position="28"/>
    </location>
</feature>
<dbReference type="RefSeq" id="WP_338549221.1">
    <property type="nucleotide sequence ID" value="NZ_CP146069.1"/>
</dbReference>
<sequence length="132" mass="14209">MKHELNNYAISALSTLIILQIVMLLSLYSRTFPHPPETVAPFAIAPFLAVSLSFAAVALILGPTRNQPGRSFAILAGLSALVSFGPQKFFDAQIGFVWPAVVIGQIAVISLVATLWLTHKTRDGTGHRQQVG</sequence>
<keyword evidence="1" id="KW-0472">Membrane</keyword>
<feature type="transmembrane region" description="Helical" evidence="1">
    <location>
        <begin position="40"/>
        <end position="60"/>
    </location>
</feature>
<organism evidence="2 3">
    <name type="scientific">Roseovarius phycicola</name>
    <dbReference type="NCBI Taxonomy" id="3080976"/>
    <lineage>
        <taxon>Bacteria</taxon>
        <taxon>Pseudomonadati</taxon>
        <taxon>Pseudomonadota</taxon>
        <taxon>Alphaproteobacteria</taxon>
        <taxon>Rhodobacterales</taxon>
        <taxon>Roseobacteraceae</taxon>
        <taxon>Roseovarius</taxon>
    </lineage>
</organism>
<gene>
    <name evidence="2" type="ORF">RZ517_16550</name>
</gene>
<feature type="transmembrane region" description="Helical" evidence="1">
    <location>
        <begin position="96"/>
        <end position="118"/>
    </location>
</feature>
<name>A0ABZ2HEI4_9RHOB</name>
<dbReference type="EMBL" id="CP146069">
    <property type="protein sequence ID" value="WWR46359.1"/>
    <property type="molecule type" value="Genomic_DNA"/>
</dbReference>
<evidence type="ECO:0000313" key="2">
    <source>
        <dbReference type="EMBL" id="WWR46359.1"/>
    </source>
</evidence>
<evidence type="ECO:0000313" key="3">
    <source>
        <dbReference type="Proteomes" id="UP001364156"/>
    </source>
</evidence>
<reference evidence="2 3" key="1">
    <citation type="submission" date="2023-10" db="EMBL/GenBank/DDBJ databases">
        <title>Roseovarius strain S88 nov., isolated from a marine algae.</title>
        <authorList>
            <person name="Lee M.W."/>
            <person name="Lee J.K."/>
            <person name="Kim J.M."/>
            <person name="Choi D.G."/>
            <person name="Baek J.H."/>
            <person name="Bayburt H."/>
            <person name="Jung J.J."/>
            <person name="Han D.M."/>
            <person name="Jeon C.O."/>
        </authorList>
    </citation>
    <scope>NUCLEOTIDE SEQUENCE [LARGE SCALE GENOMIC DNA]</scope>
    <source>
        <strain evidence="2 3">S88</strain>
    </source>
</reference>
<proteinExistence type="predicted"/>
<keyword evidence="3" id="KW-1185">Reference proteome</keyword>
<evidence type="ECO:0000256" key="1">
    <source>
        <dbReference type="SAM" id="Phobius"/>
    </source>
</evidence>
<keyword evidence="1" id="KW-0812">Transmembrane</keyword>
<feature type="transmembrane region" description="Helical" evidence="1">
    <location>
        <begin position="72"/>
        <end position="90"/>
    </location>
</feature>